<reference evidence="1 2" key="1">
    <citation type="submission" date="2019-02" db="EMBL/GenBank/DDBJ databases">
        <title>Genome sequencing of the rare red list fungi Hericium alpestre (H. flagellum).</title>
        <authorList>
            <person name="Buettner E."/>
            <person name="Kellner H."/>
        </authorList>
    </citation>
    <scope>NUCLEOTIDE SEQUENCE [LARGE SCALE GENOMIC DNA]</scope>
    <source>
        <strain evidence="1 2">DSM 108284</strain>
    </source>
</reference>
<evidence type="ECO:0000313" key="2">
    <source>
        <dbReference type="Proteomes" id="UP000298061"/>
    </source>
</evidence>
<evidence type="ECO:0000313" key="1">
    <source>
        <dbReference type="EMBL" id="TFY79425.1"/>
    </source>
</evidence>
<gene>
    <name evidence="1" type="ORF">EWM64_g4583</name>
</gene>
<name>A0A4Y9ZXX7_9AGAM</name>
<comment type="caution">
    <text evidence="1">The sequence shown here is derived from an EMBL/GenBank/DDBJ whole genome shotgun (WGS) entry which is preliminary data.</text>
</comment>
<dbReference type="EMBL" id="SFCI01000502">
    <property type="protein sequence ID" value="TFY79425.1"/>
    <property type="molecule type" value="Genomic_DNA"/>
</dbReference>
<sequence length="67" mass="7723">MPRLWISDPMLHLQDEIVPLHLPLLQLRDARPQHLPLLLKICIPLLQILNCDQARLLAALQLLHLLA</sequence>
<accession>A0A4Y9ZXX7</accession>
<keyword evidence="2" id="KW-1185">Reference proteome</keyword>
<proteinExistence type="predicted"/>
<dbReference type="AlphaFoldDB" id="A0A4Y9ZXX7"/>
<protein>
    <submittedName>
        <fullName evidence="1">Uncharacterized protein</fullName>
    </submittedName>
</protein>
<dbReference type="Proteomes" id="UP000298061">
    <property type="component" value="Unassembled WGS sequence"/>
</dbReference>
<organism evidence="1 2">
    <name type="scientific">Hericium alpestre</name>
    <dbReference type="NCBI Taxonomy" id="135208"/>
    <lineage>
        <taxon>Eukaryota</taxon>
        <taxon>Fungi</taxon>
        <taxon>Dikarya</taxon>
        <taxon>Basidiomycota</taxon>
        <taxon>Agaricomycotina</taxon>
        <taxon>Agaricomycetes</taxon>
        <taxon>Russulales</taxon>
        <taxon>Hericiaceae</taxon>
        <taxon>Hericium</taxon>
    </lineage>
</organism>